<reference evidence="3 4" key="1">
    <citation type="submission" date="2016-04" db="EMBL/GenBank/DDBJ databases">
        <title>ATOL: Assembling a taxonomically balanced genome-scale reconstruction of the evolutionary history of the Enterobacteriaceae.</title>
        <authorList>
            <person name="Plunkett G.III."/>
            <person name="Neeno-Eckwall E.C."/>
            <person name="Glasner J.D."/>
            <person name="Perna N.T."/>
        </authorList>
    </citation>
    <scope>NUCLEOTIDE SEQUENCE [LARGE SCALE GENOMIC DNA]</scope>
    <source>
        <strain evidence="3 4">ATCC 19692</strain>
    </source>
</reference>
<dbReference type="SUPFAM" id="SSF69593">
    <property type="entry name" value="Glycerol-3-phosphate (1)-acyltransferase"/>
    <property type="match status" value="1"/>
</dbReference>
<name>A0A198FIX1_9GAMM</name>
<dbReference type="GO" id="GO:0008779">
    <property type="term" value="F:acyl-[acyl-carrier-protein]-phospholipid O-acyltransferase activity"/>
    <property type="evidence" value="ECO:0007669"/>
    <property type="project" value="UniProtKB-EC"/>
</dbReference>
<dbReference type="InterPro" id="IPR020845">
    <property type="entry name" value="AMP-binding_CS"/>
</dbReference>
<dbReference type="Pfam" id="PF00501">
    <property type="entry name" value="AMP-binding"/>
    <property type="match status" value="1"/>
</dbReference>
<dbReference type="GO" id="GO:0008922">
    <property type="term" value="F:long-chain fatty acid [acyl-carrier-protein] ligase activity"/>
    <property type="evidence" value="ECO:0007669"/>
    <property type="project" value="UniProtKB-EC"/>
</dbReference>
<keyword evidence="3" id="KW-0436">Ligase</keyword>
<dbReference type="GO" id="GO:0006631">
    <property type="term" value="P:fatty acid metabolic process"/>
    <property type="evidence" value="ECO:0007669"/>
    <property type="project" value="TreeGrafter"/>
</dbReference>
<dbReference type="PANTHER" id="PTHR43201">
    <property type="entry name" value="ACYL-COA SYNTHETASE"/>
    <property type="match status" value="1"/>
</dbReference>
<dbReference type="Gene3D" id="3.30.300.30">
    <property type="match status" value="1"/>
</dbReference>
<dbReference type="NCBIfam" id="NF005959">
    <property type="entry name" value="PRK08043.1"/>
    <property type="match status" value="1"/>
</dbReference>
<dbReference type="Pfam" id="PF01553">
    <property type="entry name" value="Acyltransferase"/>
    <property type="match status" value="1"/>
</dbReference>
<evidence type="ECO:0000313" key="3">
    <source>
        <dbReference type="EMBL" id="OAT24715.1"/>
    </source>
</evidence>
<proteinExistence type="inferred from homology"/>
<evidence type="ECO:0000256" key="1">
    <source>
        <dbReference type="ARBA" id="ARBA00006432"/>
    </source>
</evidence>
<keyword evidence="3" id="KW-0808">Transferase</keyword>
<dbReference type="InterPro" id="IPR002123">
    <property type="entry name" value="Plipid/glycerol_acylTrfase"/>
</dbReference>
<dbReference type="InterPro" id="IPR025110">
    <property type="entry name" value="AMP-bd_C"/>
</dbReference>
<dbReference type="SMART" id="SM00563">
    <property type="entry name" value="PlsC"/>
    <property type="match status" value="1"/>
</dbReference>
<dbReference type="OrthoDB" id="9803968at2"/>
<dbReference type="InterPro" id="IPR042099">
    <property type="entry name" value="ANL_N_sf"/>
</dbReference>
<evidence type="ECO:0000313" key="4">
    <source>
        <dbReference type="Proteomes" id="UP000094023"/>
    </source>
</evidence>
<dbReference type="PATRIC" id="fig|1354337.4.peg.2569"/>
<dbReference type="EC" id="2.3.-.-" evidence="3"/>
<dbReference type="PANTHER" id="PTHR43201:SF8">
    <property type="entry name" value="ACYL-COA SYNTHETASE FAMILY MEMBER 3"/>
    <property type="match status" value="1"/>
</dbReference>
<gene>
    <name evidence="3" type="ORF">M983_2502</name>
</gene>
<dbReference type="Gene3D" id="3.40.50.12780">
    <property type="entry name" value="N-terminal domain of ligase-like"/>
    <property type="match status" value="1"/>
</dbReference>
<keyword evidence="4" id="KW-1185">Reference proteome</keyword>
<dbReference type="RefSeq" id="WP_083954601.1">
    <property type="nucleotide sequence ID" value="NZ_LXEN01000120.1"/>
</dbReference>
<dbReference type="Proteomes" id="UP000094023">
    <property type="component" value="Unassembled WGS sequence"/>
</dbReference>
<sequence>MMLIAFLKTLFKILFRVKVEGFIEQFSQHEKCIIIPNHTSYIDGVLLRLFLPINPVFAVYTSVATSRIANWLSRYADIVPLDPSNSMAVRQLVKEVDKGRPIVIFPEGRITVTNGLMKIYEGAAFIAAKSGAKVVPVRIEGAEFSYFSRVRKTLGMKSHLFQKMTIKVLPPVEIPMPKSDKSSERRRLSGEAMRDVMMDAIMQTRPSITLYEAFLRAMSQYGRFSPLISDINLKEDSYFSFLKKTLGMSRIIEHHTQPNERIGLLLPNSTITATVLFGASMRKRIVAMLNYTAGSLGIENALQAASIKTIFTSRQFLEKADLLHIPEQVPQANWIYLEDLKNTITSDDKRWVLKHLLMPHKAMLPQSADDAAIILFTSGSEGTPKGVVHSHSSLLANIEQIRAVADFSPRDKFMSALPLFHAFGLTAGLLAPICLGARVFLYPSPLHYRAVPELVYDQNCTVLFGTSTFLANYGKNAHPYDFYRIRYVIAGAEKLSESTRILWQEKFGVRILEGYGVTECAPVVSINVPLSAKLHTVGRLLPGMEGRLIPIPGIPEGGRLQVKGPNIMKGYLRVEAPSILETPTAINAEGIEQAGWYDTGDIVTLDSEGFCTIKGRVKRFAKIAGEMISLESVEHLVSKASKGGAHAVISIADPRRGESLVLFTTDSQLERSTLSTLAKADGMADIAVPKDIRFVEELPLLGSGKTDFVTLKKLAEQENS</sequence>
<comment type="similarity">
    <text evidence="1">Belongs to the ATP-dependent AMP-binding enzyme family.</text>
</comment>
<dbReference type="EC" id="6.2.1.20" evidence="3"/>
<keyword evidence="3" id="KW-0012">Acyltransferase</keyword>
<dbReference type="AlphaFoldDB" id="A0A198FIX1"/>
<dbReference type="EC" id="2.3.1.40" evidence="3"/>
<dbReference type="GO" id="GO:0031956">
    <property type="term" value="F:medium-chain fatty acid-CoA ligase activity"/>
    <property type="evidence" value="ECO:0007669"/>
    <property type="project" value="TreeGrafter"/>
</dbReference>
<dbReference type="EMBL" id="LXEN01000120">
    <property type="protein sequence ID" value="OAT24715.1"/>
    <property type="molecule type" value="Genomic_DNA"/>
</dbReference>
<organism evidence="3 4">
    <name type="scientific">Proteus myxofaciens ATCC 19692</name>
    <dbReference type="NCBI Taxonomy" id="1354337"/>
    <lineage>
        <taxon>Bacteria</taxon>
        <taxon>Pseudomonadati</taxon>
        <taxon>Pseudomonadota</taxon>
        <taxon>Gammaproteobacteria</taxon>
        <taxon>Enterobacterales</taxon>
        <taxon>Morganellaceae</taxon>
        <taxon>Proteus</taxon>
    </lineage>
</organism>
<dbReference type="Pfam" id="PF13193">
    <property type="entry name" value="AMP-binding_C"/>
    <property type="match status" value="1"/>
</dbReference>
<accession>A0A198FIX1</accession>
<dbReference type="InterPro" id="IPR045851">
    <property type="entry name" value="AMP-bd_C_sf"/>
</dbReference>
<dbReference type="InterPro" id="IPR000873">
    <property type="entry name" value="AMP-dep_synth/lig_dom"/>
</dbReference>
<dbReference type="CDD" id="cd07989">
    <property type="entry name" value="LPLAT_AGPAT-like"/>
    <property type="match status" value="1"/>
</dbReference>
<comment type="caution">
    <text evidence="3">The sequence shown here is derived from an EMBL/GenBank/DDBJ whole genome shotgun (WGS) entry which is preliminary data.</text>
</comment>
<feature type="domain" description="Phospholipid/glycerol acyltransferase" evidence="2">
    <location>
        <begin position="32"/>
        <end position="142"/>
    </location>
</feature>
<dbReference type="PROSITE" id="PS00455">
    <property type="entry name" value="AMP_BINDING"/>
    <property type="match status" value="1"/>
</dbReference>
<dbReference type="STRING" id="1354337.M983_2502"/>
<dbReference type="SUPFAM" id="SSF56801">
    <property type="entry name" value="Acetyl-CoA synthetase-like"/>
    <property type="match status" value="1"/>
</dbReference>
<evidence type="ECO:0000259" key="2">
    <source>
        <dbReference type="SMART" id="SM00563"/>
    </source>
</evidence>
<protein>
    <submittedName>
        <fullName evidence="3">2-acylglycerophosphoethanolamine acyltransferase</fullName>
        <ecNumber evidence="3">2.3.-.-</ecNumber>
        <ecNumber evidence="3">2.3.1.40</ecNumber>
        <ecNumber evidence="3">6.2.1.20</ecNumber>
    </submittedName>
</protein>